<comment type="subcellular location">
    <subcellularLocation>
        <location evidence="1">Cell outer membrane</location>
    </subcellularLocation>
</comment>
<evidence type="ECO:0000256" key="4">
    <source>
        <dbReference type="PROSITE-ProRule" id="PRU00473"/>
    </source>
</evidence>
<dbReference type="PANTHER" id="PTHR30329:SF21">
    <property type="entry name" value="LIPOPROTEIN YIAD-RELATED"/>
    <property type="match status" value="1"/>
</dbReference>
<evidence type="ECO:0000313" key="7">
    <source>
        <dbReference type="EMBL" id="MEN7547055.1"/>
    </source>
</evidence>
<comment type="caution">
    <text evidence="7">The sequence shown here is derived from an EMBL/GenBank/DDBJ whole genome shotgun (WGS) entry which is preliminary data.</text>
</comment>
<dbReference type="InterPro" id="IPR006665">
    <property type="entry name" value="OmpA-like"/>
</dbReference>
<keyword evidence="3" id="KW-0998">Cell outer membrane</keyword>
<feature type="signal peptide" evidence="5">
    <location>
        <begin position="1"/>
        <end position="21"/>
    </location>
</feature>
<feature type="domain" description="OmpA-like" evidence="6">
    <location>
        <begin position="120"/>
        <end position="234"/>
    </location>
</feature>
<evidence type="ECO:0000256" key="2">
    <source>
        <dbReference type="ARBA" id="ARBA00023136"/>
    </source>
</evidence>
<dbReference type="PANTHER" id="PTHR30329">
    <property type="entry name" value="STATOR ELEMENT OF FLAGELLAR MOTOR COMPLEX"/>
    <property type="match status" value="1"/>
</dbReference>
<dbReference type="Proteomes" id="UP001403385">
    <property type="component" value="Unassembled WGS sequence"/>
</dbReference>
<dbReference type="InterPro" id="IPR036737">
    <property type="entry name" value="OmpA-like_sf"/>
</dbReference>
<feature type="chain" id="PRO_5043342575" evidence="5">
    <location>
        <begin position="22"/>
        <end position="234"/>
    </location>
</feature>
<evidence type="ECO:0000256" key="1">
    <source>
        <dbReference type="ARBA" id="ARBA00004442"/>
    </source>
</evidence>
<dbReference type="CDD" id="cd07185">
    <property type="entry name" value="OmpA_C-like"/>
    <property type="match status" value="1"/>
</dbReference>
<keyword evidence="5" id="KW-0732">Signal</keyword>
<dbReference type="SUPFAM" id="SSF49464">
    <property type="entry name" value="Carboxypeptidase regulatory domain-like"/>
    <property type="match status" value="1"/>
</dbReference>
<dbReference type="EMBL" id="JBDKWZ010000002">
    <property type="protein sequence ID" value="MEN7547055.1"/>
    <property type="molecule type" value="Genomic_DNA"/>
</dbReference>
<sequence>MINYKPLVYFVALLLCMYAQTSQLQGQKEDMLFKLKGEVLDSLTQRPVCAKIVFRNYPKKDLIGVFKNNCPDGNYQMNLLQATVYSLEVTAEGYWPLFEELHYKDSEGFSKDFYLTPIEYGEVMRLDNVRFMRNEAAIMENSYRELNKILTLLLSNPLLVVQLEGHTEVSHNHRYNLKLSKDRVQSIRDYLVNYGVKRSQIKTKAYGETQPLIDGNSLEADRQNRRVEMRILEI</sequence>
<dbReference type="InterPro" id="IPR008969">
    <property type="entry name" value="CarboxyPept-like_regulatory"/>
</dbReference>
<accession>A0AAW9S5Q1</accession>
<dbReference type="InterPro" id="IPR006664">
    <property type="entry name" value="OMP_bac"/>
</dbReference>
<protein>
    <submittedName>
        <fullName evidence="7">OmpA family protein</fullName>
    </submittedName>
</protein>
<dbReference type="AlphaFoldDB" id="A0AAW9S5Q1"/>
<reference evidence="7 8" key="1">
    <citation type="submission" date="2024-04" db="EMBL/GenBank/DDBJ databases">
        <title>Novel genus in family Flammeovirgaceae.</title>
        <authorList>
            <person name="Nguyen T.H."/>
            <person name="Vuong T.Q."/>
            <person name="Le H."/>
            <person name="Kim S.-G."/>
        </authorList>
    </citation>
    <scope>NUCLEOTIDE SEQUENCE [LARGE SCALE GENOMIC DNA]</scope>
    <source>
        <strain evidence="7 8">JCM 23209</strain>
    </source>
</reference>
<evidence type="ECO:0000259" key="6">
    <source>
        <dbReference type="PROSITE" id="PS51123"/>
    </source>
</evidence>
<dbReference type="SUPFAM" id="SSF103088">
    <property type="entry name" value="OmpA-like"/>
    <property type="match status" value="1"/>
</dbReference>
<proteinExistence type="predicted"/>
<dbReference type="GO" id="GO:0009279">
    <property type="term" value="C:cell outer membrane"/>
    <property type="evidence" value="ECO:0007669"/>
    <property type="project" value="UniProtKB-SubCell"/>
</dbReference>
<evidence type="ECO:0000313" key="8">
    <source>
        <dbReference type="Proteomes" id="UP001403385"/>
    </source>
</evidence>
<dbReference type="Gene3D" id="3.30.1330.60">
    <property type="entry name" value="OmpA-like domain"/>
    <property type="match status" value="1"/>
</dbReference>
<keyword evidence="2 4" id="KW-0472">Membrane</keyword>
<keyword evidence="8" id="KW-1185">Reference proteome</keyword>
<evidence type="ECO:0000256" key="3">
    <source>
        <dbReference type="ARBA" id="ARBA00023237"/>
    </source>
</evidence>
<dbReference type="RefSeq" id="WP_346819842.1">
    <property type="nucleotide sequence ID" value="NZ_JBDKWZ010000002.1"/>
</dbReference>
<dbReference type="PROSITE" id="PS51123">
    <property type="entry name" value="OMPA_2"/>
    <property type="match status" value="1"/>
</dbReference>
<gene>
    <name evidence="7" type="ORF">AAG747_04005</name>
</gene>
<evidence type="ECO:0000256" key="5">
    <source>
        <dbReference type="SAM" id="SignalP"/>
    </source>
</evidence>
<organism evidence="7 8">
    <name type="scientific">Rapidithrix thailandica</name>
    <dbReference type="NCBI Taxonomy" id="413964"/>
    <lineage>
        <taxon>Bacteria</taxon>
        <taxon>Pseudomonadati</taxon>
        <taxon>Bacteroidota</taxon>
        <taxon>Cytophagia</taxon>
        <taxon>Cytophagales</taxon>
        <taxon>Flammeovirgaceae</taxon>
        <taxon>Rapidithrix</taxon>
    </lineage>
</organism>
<name>A0AAW9S5Q1_9BACT</name>
<dbReference type="PRINTS" id="PR01021">
    <property type="entry name" value="OMPADOMAIN"/>
</dbReference>
<dbReference type="InterPro" id="IPR050330">
    <property type="entry name" value="Bact_OuterMem_StrucFunc"/>
</dbReference>
<dbReference type="Pfam" id="PF00691">
    <property type="entry name" value="OmpA"/>
    <property type="match status" value="1"/>
</dbReference>